<keyword evidence="2" id="KW-0812">Transmembrane</keyword>
<evidence type="ECO:0000256" key="2">
    <source>
        <dbReference type="SAM" id="Phobius"/>
    </source>
</evidence>
<accession>A0ABX9QML7</accession>
<comment type="caution">
    <text evidence="3">The sequence shown here is derived from an EMBL/GenBank/DDBJ whole genome shotgun (WGS) entry which is preliminary data.</text>
</comment>
<dbReference type="EMBL" id="RAWI01000046">
    <property type="protein sequence ID" value="RKI12753.1"/>
    <property type="molecule type" value="Genomic_DNA"/>
</dbReference>
<organism evidence="3 4">
    <name type="scientific">Corallococcus praedator</name>
    <dbReference type="NCBI Taxonomy" id="2316724"/>
    <lineage>
        <taxon>Bacteria</taxon>
        <taxon>Pseudomonadati</taxon>
        <taxon>Myxococcota</taxon>
        <taxon>Myxococcia</taxon>
        <taxon>Myxococcales</taxon>
        <taxon>Cystobacterineae</taxon>
        <taxon>Myxococcaceae</taxon>
        <taxon>Corallococcus</taxon>
    </lineage>
</organism>
<protein>
    <submittedName>
        <fullName evidence="3">Uncharacterized protein</fullName>
    </submittedName>
</protein>
<feature type="transmembrane region" description="Helical" evidence="2">
    <location>
        <begin position="208"/>
        <end position="227"/>
    </location>
</feature>
<feature type="transmembrane region" description="Helical" evidence="2">
    <location>
        <begin position="276"/>
        <end position="298"/>
    </location>
</feature>
<feature type="region of interest" description="Disordered" evidence="1">
    <location>
        <begin position="155"/>
        <end position="180"/>
    </location>
</feature>
<evidence type="ECO:0000256" key="1">
    <source>
        <dbReference type="SAM" id="MobiDB-lite"/>
    </source>
</evidence>
<evidence type="ECO:0000313" key="4">
    <source>
        <dbReference type="Proteomes" id="UP000278907"/>
    </source>
</evidence>
<proteinExistence type="predicted"/>
<feature type="transmembrane region" description="Helical" evidence="2">
    <location>
        <begin position="239"/>
        <end position="256"/>
    </location>
</feature>
<evidence type="ECO:0000313" key="3">
    <source>
        <dbReference type="EMBL" id="RKI12753.1"/>
    </source>
</evidence>
<reference evidence="3 4" key="1">
    <citation type="submission" date="2018-09" db="EMBL/GenBank/DDBJ databases">
        <authorList>
            <person name="Livingstone P.G."/>
            <person name="Whitworth D.E."/>
        </authorList>
    </citation>
    <scope>NUCLEOTIDE SEQUENCE [LARGE SCALE GENOMIC DNA]</scope>
    <source>
        <strain evidence="3 4">CA031B</strain>
    </source>
</reference>
<sequence>MPTVLASLRAMGLFFVQRVSEGMTLCLLLLSAVLAIASIAEISSRQQARAEVDMLEREETALLMSQISSPPMPLGAAQDTDMKSGAVLLAAQEARNHSTQRHLLGVAWIHGYAMESRSQIDSLSVRGAGASRKGAALILEEMRSNVRKVRARLTFPDGMDPQSGASAQPPPGNEATAALPEPPWVESLGRQLQNFWAQIPLEHARTDYLLALVVACCALVGAIIAMLREGGARFATKQVVLGLASGFVAFLSLRGGRSVFMMELSGDVPHFNPYSMAFAGLLVGLFTRKAYELLGILVQELDGRLRAAMQGPPVARATPPNEPKQNPEP</sequence>
<gene>
    <name evidence="3" type="ORF">D7Y13_08875</name>
</gene>
<dbReference type="Proteomes" id="UP000278907">
    <property type="component" value="Unassembled WGS sequence"/>
</dbReference>
<name>A0ABX9QML7_9BACT</name>
<keyword evidence="2" id="KW-0472">Membrane</keyword>
<keyword evidence="2" id="KW-1133">Transmembrane helix</keyword>
<keyword evidence="4" id="KW-1185">Reference proteome</keyword>